<evidence type="ECO:0000313" key="10">
    <source>
        <dbReference type="EMBL" id="KAF9605592.1"/>
    </source>
</evidence>
<keyword evidence="5" id="KW-0539">Nucleus</keyword>
<comment type="subcellular location">
    <subcellularLocation>
        <location evidence="1">Nucleus</location>
    </subcellularLocation>
</comment>
<comment type="caution">
    <text evidence="10">The sequence shown here is derived from an EMBL/GenBank/DDBJ whole genome shotgun (WGS) entry which is preliminary data.</text>
</comment>
<dbReference type="Pfam" id="PF24590">
    <property type="entry name" value="DUF7615"/>
    <property type="match status" value="1"/>
</dbReference>
<dbReference type="AlphaFoldDB" id="A0A835HWQ3"/>
<dbReference type="Pfam" id="PF23299">
    <property type="entry name" value="DUF7081"/>
    <property type="match status" value="1"/>
</dbReference>
<feature type="domain" description="Oberon-like PHD finger" evidence="7">
    <location>
        <begin position="164"/>
        <end position="296"/>
    </location>
</feature>
<feature type="compositionally biased region" description="Polar residues" evidence="6">
    <location>
        <begin position="1"/>
        <end position="10"/>
    </location>
</feature>
<keyword evidence="4" id="KW-0862">Zinc</keyword>
<dbReference type="Pfam" id="PF07227">
    <property type="entry name" value="PHD_Oberon"/>
    <property type="match status" value="1"/>
</dbReference>
<dbReference type="Proteomes" id="UP000631114">
    <property type="component" value="Unassembled WGS sequence"/>
</dbReference>
<protein>
    <recommendedName>
        <fullName evidence="12">Oberon PHD finger domain-containing protein</fullName>
    </recommendedName>
</protein>
<name>A0A835HWQ3_9MAGN</name>
<evidence type="ECO:0000256" key="1">
    <source>
        <dbReference type="ARBA" id="ARBA00004123"/>
    </source>
</evidence>
<evidence type="ECO:0000256" key="5">
    <source>
        <dbReference type="ARBA" id="ARBA00023242"/>
    </source>
</evidence>
<dbReference type="InterPro" id="IPR055508">
    <property type="entry name" value="DUF7081"/>
</dbReference>
<dbReference type="EMBL" id="JADFTS010000005">
    <property type="protein sequence ID" value="KAF9605592.1"/>
    <property type="molecule type" value="Genomic_DNA"/>
</dbReference>
<dbReference type="GO" id="GO:0005634">
    <property type="term" value="C:nucleus"/>
    <property type="evidence" value="ECO:0007669"/>
    <property type="project" value="UniProtKB-SubCell"/>
</dbReference>
<dbReference type="GO" id="GO:0008270">
    <property type="term" value="F:zinc ion binding"/>
    <property type="evidence" value="ECO:0007669"/>
    <property type="project" value="UniProtKB-KW"/>
</dbReference>
<feature type="domain" description="DUF7615" evidence="9">
    <location>
        <begin position="374"/>
        <end position="481"/>
    </location>
</feature>
<evidence type="ECO:0000259" key="7">
    <source>
        <dbReference type="Pfam" id="PF07227"/>
    </source>
</evidence>
<evidence type="ECO:0000256" key="3">
    <source>
        <dbReference type="ARBA" id="ARBA00022771"/>
    </source>
</evidence>
<dbReference type="OrthoDB" id="1852608at2759"/>
<dbReference type="PANTHER" id="PTHR33345:SF6">
    <property type="entry name" value="OS03G0747200 PROTEIN"/>
    <property type="match status" value="1"/>
</dbReference>
<proteinExistence type="predicted"/>
<reference evidence="10 11" key="1">
    <citation type="submission" date="2020-10" db="EMBL/GenBank/DDBJ databases">
        <title>The Coptis chinensis genome and diversification of protoberbering-type alkaloids.</title>
        <authorList>
            <person name="Wang B."/>
            <person name="Shu S."/>
            <person name="Song C."/>
            <person name="Liu Y."/>
        </authorList>
    </citation>
    <scope>NUCLEOTIDE SEQUENCE [LARGE SCALE GENOMIC DNA]</scope>
    <source>
        <strain evidence="10">HL-2020</strain>
        <tissue evidence="10">Leaf</tissue>
    </source>
</reference>
<keyword evidence="2" id="KW-0479">Metal-binding</keyword>
<feature type="domain" description="DUF7081" evidence="8">
    <location>
        <begin position="33"/>
        <end position="124"/>
    </location>
</feature>
<evidence type="ECO:0000256" key="2">
    <source>
        <dbReference type="ARBA" id="ARBA00022723"/>
    </source>
</evidence>
<evidence type="ECO:0000256" key="6">
    <source>
        <dbReference type="SAM" id="MobiDB-lite"/>
    </source>
</evidence>
<dbReference type="InterPro" id="IPR056034">
    <property type="entry name" value="DUF7615"/>
</dbReference>
<dbReference type="InterPro" id="IPR032881">
    <property type="entry name" value="Oberon-like_PHD"/>
</dbReference>
<feature type="region of interest" description="Disordered" evidence="6">
    <location>
        <begin position="1"/>
        <end position="21"/>
    </location>
</feature>
<evidence type="ECO:0008006" key="12">
    <source>
        <dbReference type="Google" id="ProtNLM"/>
    </source>
</evidence>
<keyword evidence="3" id="KW-0863">Zinc-finger</keyword>
<evidence type="ECO:0000256" key="4">
    <source>
        <dbReference type="ARBA" id="ARBA00022833"/>
    </source>
</evidence>
<evidence type="ECO:0000259" key="8">
    <source>
        <dbReference type="Pfam" id="PF23299"/>
    </source>
</evidence>
<evidence type="ECO:0000313" key="11">
    <source>
        <dbReference type="Proteomes" id="UP000631114"/>
    </source>
</evidence>
<sequence>MEIIKSQSTAPDVPDGNNHPEAAVTKKDLSLWPVACGESGMGLPYAPIDWPEPGDIWGWKVGTRENISGIWQDRYLYLPSRLQKSLRVKSSFPSKPAVERFLQQEFPDTDMDAFFSSFNWRIPSREYACAEGGSATQTARNGKKKKTEHSRSESKVEAVDCKVGNWMCRLQLQAKNYSMPAMDCDICCGEVGFCRDCCCILCCKTVDWAYGGYSFIRCEAKVNESYICAHVAHMDCALRSYMAGTVGGSNGLDVEYYCRRCDKKTDLIIHVKKLLQTCESLNSQDDVEKILKMGLCILCGSQRERSTSLLHNIELALTKLISGACLGDIWNSEDRKAGISAGKITHSRRNGALPQVFDNVQQTQQPVYITSDNRLESSEIKEKIERALQDLTDSQEYEYKIAKESLCDQKDFILDLYHQLDTERSELAKRTSSSADCNIDALVTNILKKVNQIKREVLKLKDMEEVAKGFGRVPKEILKEHFDLQIEE</sequence>
<keyword evidence="11" id="KW-1185">Reference proteome</keyword>
<organism evidence="10 11">
    <name type="scientific">Coptis chinensis</name>
    <dbReference type="NCBI Taxonomy" id="261450"/>
    <lineage>
        <taxon>Eukaryota</taxon>
        <taxon>Viridiplantae</taxon>
        <taxon>Streptophyta</taxon>
        <taxon>Embryophyta</taxon>
        <taxon>Tracheophyta</taxon>
        <taxon>Spermatophyta</taxon>
        <taxon>Magnoliopsida</taxon>
        <taxon>Ranunculales</taxon>
        <taxon>Ranunculaceae</taxon>
        <taxon>Coptidoideae</taxon>
        <taxon>Coptis</taxon>
    </lineage>
</organism>
<gene>
    <name evidence="10" type="ORF">IFM89_017935</name>
</gene>
<accession>A0A835HWQ3</accession>
<dbReference type="PANTHER" id="PTHR33345">
    <property type="entry name" value="ADAPTER PROTEIN, PUTATIVE-RELATED"/>
    <property type="match status" value="1"/>
</dbReference>
<evidence type="ECO:0000259" key="9">
    <source>
        <dbReference type="Pfam" id="PF24590"/>
    </source>
</evidence>